<evidence type="ECO:0000256" key="1">
    <source>
        <dbReference type="ARBA" id="ARBA00001946"/>
    </source>
</evidence>
<dbReference type="InterPro" id="IPR020583">
    <property type="entry name" value="Inositol_monoP_metal-BS"/>
</dbReference>
<keyword evidence="5" id="KW-0460">Magnesium</keyword>
<dbReference type="GO" id="GO:0046872">
    <property type="term" value="F:metal ion binding"/>
    <property type="evidence" value="ECO:0007669"/>
    <property type="project" value="UniProtKB-KW"/>
</dbReference>
<accession>A0A6J6IWM9</accession>
<dbReference type="PROSITE" id="PS00629">
    <property type="entry name" value="IMP_1"/>
    <property type="match status" value="1"/>
</dbReference>
<dbReference type="SUPFAM" id="SSF56655">
    <property type="entry name" value="Carbohydrate phosphatase"/>
    <property type="match status" value="1"/>
</dbReference>
<proteinExistence type="inferred from homology"/>
<dbReference type="Gene3D" id="3.30.540.10">
    <property type="entry name" value="Fructose-1,6-Bisphosphatase, subunit A, domain 1"/>
    <property type="match status" value="1"/>
</dbReference>
<gene>
    <name evidence="6" type="ORF">UFOPK2001_00402</name>
</gene>
<evidence type="ECO:0000313" key="6">
    <source>
        <dbReference type="EMBL" id="CAB4629127.1"/>
    </source>
</evidence>
<evidence type="ECO:0000256" key="4">
    <source>
        <dbReference type="ARBA" id="ARBA00022801"/>
    </source>
</evidence>
<protein>
    <submittedName>
        <fullName evidence="6">Unannotated protein</fullName>
    </submittedName>
</protein>
<dbReference type="PRINTS" id="PR00377">
    <property type="entry name" value="IMPHPHTASES"/>
</dbReference>
<reference evidence="6" key="1">
    <citation type="submission" date="2020-05" db="EMBL/GenBank/DDBJ databases">
        <authorList>
            <person name="Chiriac C."/>
            <person name="Salcher M."/>
            <person name="Ghai R."/>
            <person name="Kavagutti S V."/>
        </authorList>
    </citation>
    <scope>NUCLEOTIDE SEQUENCE</scope>
</reference>
<dbReference type="GO" id="GO:0000105">
    <property type="term" value="P:L-histidine biosynthetic process"/>
    <property type="evidence" value="ECO:0007669"/>
    <property type="project" value="TreeGrafter"/>
</dbReference>
<sequence length="262" mass="28420">MTYREDLALALELADTADSISLARFRAQDLYVETKPDSSPVTDADRSVEQALKAKLAESRPADALIGEEFGNTDGDAGGPKRTWIIDPIDGTANFMRGVPVWASLIALAIDGKVVLSVVSAPALGRRWWAAPEIGAWTRDLDGSERILKVSAIGDLAHASLSYNNLQLWDQSGKLPELLELSRKIWRTRAYGDFYSYMLLAEGSVDIVTEHDLKIYDIAALVPIVELAGGEFSALNGPLTEDSSSVLATNGKLHEVVFAAFN</sequence>
<dbReference type="Pfam" id="PF00459">
    <property type="entry name" value="Inositol_P"/>
    <property type="match status" value="1"/>
</dbReference>
<evidence type="ECO:0000256" key="5">
    <source>
        <dbReference type="ARBA" id="ARBA00022842"/>
    </source>
</evidence>
<name>A0A6J6IWM9_9ZZZZ</name>
<dbReference type="InterPro" id="IPR051090">
    <property type="entry name" value="Inositol_monoP_superfamily"/>
</dbReference>
<organism evidence="6">
    <name type="scientific">freshwater metagenome</name>
    <dbReference type="NCBI Taxonomy" id="449393"/>
    <lineage>
        <taxon>unclassified sequences</taxon>
        <taxon>metagenomes</taxon>
        <taxon>ecological metagenomes</taxon>
    </lineage>
</organism>
<dbReference type="GO" id="GO:0016791">
    <property type="term" value="F:phosphatase activity"/>
    <property type="evidence" value="ECO:0007669"/>
    <property type="project" value="UniProtKB-ARBA"/>
</dbReference>
<dbReference type="PANTHER" id="PTHR43200">
    <property type="entry name" value="PHOSPHATASE"/>
    <property type="match status" value="1"/>
</dbReference>
<evidence type="ECO:0000256" key="2">
    <source>
        <dbReference type="ARBA" id="ARBA00009759"/>
    </source>
</evidence>
<keyword evidence="3" id="KW-0479">Metal-binding</keyword>
<dbReference type="AlphaFoldDB" id="A0A6J6IWM9"/>
<comment type="similarity">
    <text evidence="2">Belongs to the inositol monophosphatase superfamily.</text>
</comment>
<keyword evidence="4" id="KW-0378">Hydrolase</keyword>
<dbReference type="PANTHER" id="PTHR43200:SF6">
    <property type="entry name" value="3'(2'),5'-BISPHOSPHATE NUCLEOTIDASE"/>
    <property type="match status" value="1"/>
</dbReference>
<dbReference type="FunFam" id="3.30.540.10:FF:000003">
    <property type="entry name" value="Inositol-1-monophosphatase"/>
    <property type="match status" value="1"/>
</dbReference>
<evidence type="ECO:0000256" key="3">
    <source>
        <dbReference type="ARBA" id="ARBA00022723"/>
    </source>
</evidence>
<comment type="cofactor">
    <cofactor evidence="1">
        <name>Mg(2+)</name>
        <dbReference type="ChEBI" id="CHEBI:18420"/>
    </cofactor>
</comment>
<dbReference type="InterPro" id="IPR000760">
    <property type="entry name" value="Inositol_monophosphatase-like"/>
</dbReference>
<dbReference type="EMBL" id="CAEZVN010000024">
    <property type="protein sequence ID" value="CAB4629127.1"/>
    <property type="molecule type" value="Genomic_DNA"/>
</dbReference>
<dbReference type="Gene3D" id="3.40.190.80">
    <property type="match status" value="1"/>
</dbReference>